<gene>
    <name evidence="9" type="primary">sigW</name>
    <name evidence="9" type="ORF">KC820_07020</name>
</gene>
<dbReference type="NCBIfam" id="NF007223">
    <property type="entry name" value="PRK09641.1"/>
    <property type="match status" value="1"/>
</dbReference>
<dbReference type="InterPro" id="IPR014284">
    <property type="entry name" value="RNA_pol_sigma-70_dom"/>
</dbReference>
<evidence type="ECO:0000256" key="4">
    <source>
        <dbReference type="ARBA" id="ARBA00023125"/>
    </source>
</evidence>
<feature type="domain" description="RNA polymerase sigma-70 region 2" evidence="7">
    <location>
        <begin position="24"/>
        <end position="89"/>
    </location>
</feature>
<evidence type="ECO:0000259" key="8">
    <source>
        <dbReference type="Pfam" id="PF08281"/>
    </source>
</evidence>
<keyword evidence="5 6" id="KW-0804">Transcription</keyword>
<dbReference type="AlphaFoldDB" id="A0A941CU72"/>
<dbReference type="GO" id="GO:0016987">
    <property type="term" value="F:sigma factor activity"/>
    <property type="evidence" value="ECO:0007669"/>
    <property type="project" value="UniProtKB-KW"/>
</dbReference>
<dbReference type="Gene3D" id="1.10.1740.10">
    <property type="match status" value="1"/>
</dbReference>
<keyword evidence="10" id="KW-1185">Reference proteome</keyword>
<dbReference type="Pfam" id="PF08281">
    <property type="entry name" value="Sigma70_r4_2"/>
    <property type="match status" value="1"/>
</dbReference>
<dbReference type="PANTHER" id="PTHR43133">
    <property type="entry name" value="RNA POLYMERASE ECF-TYPE SIGMA FACTO"/>
    <property type="match status" value="1"/>
</dbReference>
<dbReference type="GO" id="GO:0006352">
    <property type="term" value="P:DNA-templated transcription initiation"/>
    <property type="evidence" value="ECO:0007669"/>
    <property type="project" value="InterPro"/>
</dbReference>
<dbReference type="SUPFAM" id="SSF88659">
    <property type="entry name" value="Sigma3 and sigma4 domains of RNA polymerase sigma factors"/>
    <property type="match status" value="1"/>
</dbReference>
<evidence type="ECO:0000256" key="6">
    <source>
        <dbReference type="RuleBase" id="RU000716"/>
    </source>
</evidence>
<keyword evidence="3 6" id="KW-0731">Sigma factor</keyword>
<dbReference type="PANTHER" id="PTHR43133:SF60">
    <property type="entry name" value="RNA POLYMERASE SIGMA FACTOR SIGV"/>
    <property type="match status" value="1"/>
</dbReference>
<dbReference type="CDD" id="cd06171">
    <property type="entry name" value="Sigma70_r4"/>
    <property type="match status" value="1"/>
</dbReference>
<evidence type="ECO:0000256" key="5">
    <source>
        <dbReference type="ARBA" id="ARBA00023163"/>
    </source>
</evidence>
<dbReference type="InterPro" id="IPR013325">
    <property type="entry name" value="RNA_pol_sigma_r2"/>
</dbReference>
<keyword evidence="4 6" id="KW-0238">DNA-binding</keyword>
<proteinExistence type="inferred from homology"/>
<keyword evidence="2 6" id="KW-0805">Transcription regulation</keyword>
<dbReference type="InterPro" id="IPR013249">
    <property type="entry name" value="RNA_pol_sigma70_r4_t2"/>
</dbReference>
<evidence type="ECO:0000259" key="7">
    <source>
        <dbReference type="Pfam" id="PF04542"/>
    </source>
</evidence>
<evidence type="ECO:0000256" key="2">
    <source>
        <dbReference type="ARBA" id="ARBA00023015"/>
    </source>
</evidence>
<protein>
    <recommendedName>
        <fullName evidence="6">RNA polymerase sigma factor</fullName>
    </recommendedName>
</protein>
<organism evidence="9 10">
    <name type="scientific">Allobacillus saliphilus</name>
    <dbReference type="NCBI Taxonomy" id="2912308"/>
    <lineage>
        <taxon>Bacteria</taxon>
        <taxon>Bacillati</taxon>
        <taxon>Bacillota</taxon>
        <taxon>Bacilli</taxon>
        <taxon>Bacillales</taxon>
        <taxon>Bacillaceae</taxon>
        <taxon>Allobacillus</taxon>
    </lineage>
</organism>
<dbReference type="GO" id="GO:0003677">
    <property type="term" value="F:DNA binding"/>
    <property type="evidence" value="ECO:0007669"/>
    <property type="project" value="UniProtKB-KW"/>
</dbReference>
<feature type="domain" description="RNA polymerase sigma factor 70 region 4 type 2" evidence="8">
    <location>
        <begin position="128"/>
        <end position="180"/>
    </location>
</feature>
<evidence type="ECO:0000313" key="9">
    <source>
        <dbReference type="EMBL" id="MBR7553902.1"/>
    </source>
</evidence>
<name>A0A941CU72_9BACI</name>
<comment type="similarity">
    <text evidence="1 6">Belongs to the sigma-70 factor family. ECF subfamily.</text>
</comment>
<dbReference type="InterPro" id="IPR039425">
    <property type="entry name" value="RNA_pol_sigma-70-like"/>
</dbReference>
<dbReference type="InterPro" id="IPR000838">
    <property type="entry name" value="RNA_pol_sigma70_ECF_CS"/>
</dbReference>
<dbReference type="PROSITE" id="PS01063">
    <property type="entry name" value="SIGMA70_ECF"/>
    <property type="match status" value="1"/>
</dbReference>
<accession>A0A941CU72</accession>
<comment type="caution">
    <text evidence="9">The sequence shown here is derived from an EMBL/GenBank/DDBJ whole genome shotgun (WGS) entry which is preliminary data.</text>
</comment>
<dbReference type="InterPro" id="IPR013324">
    <property type="entry name" value="RNA_pol_sigma_r3/r4-like"/>
</dbReference>
<evidence type="ECO:0000256" key="1">
    <source>
        <dbReference type="ARBA" id="ARBA00010641"/>
    </source>
</evidence>
<dbReference type="Proteomes" id="UP000675431">
    <property type="component" value="Unassembled WGS sequence"/>
</dbReference>
<evidence type="ECO:0000256" key="3">
    <source>
        <dbReference type="ARBA" id="ARBA00023082"/>
    </source>
</evidence>
<sequence>MENEINQIVKQVKKGNKDAFGVIIDTYERRIYQHCYRLLGSFHEAEEVTQEAFVKAYTKIHTFKNKQSFAPWIYRIATNTAVDWMRKKKPLYILDQPMAVGENITYLDHIENTSETPEETVEQKENQDEMQQYLLQLPSKYRVVLVLRYMDEFSLKEISETLDLPTGTIKTHLHRGREALRKLMHGQSKGGQ</sequence>
<dbReference type="InterPro" id="IPR036388">
    <property type="entry name" value="WH-like_DNA-bd_sf"/>
</dbReference>
<dbReference type="SUPFAM" id="SSF88946">
    <property type="entry name" value="Sigma2 domain of RNA polymerase sigma factors"/>
    <property type="match status" value="1"/>
</dbReference>
<reference evidence="9 10" key="1">
    <citation type="submission" date="2021-04" db="EMBL/GenBank/DDBJ databases">
        <title>Allobacillus sp. nov. SKP8-2 isolated from shrimp paste.</title>
        <authorList>
            <person name="Tanasupawat S."/>
            <person name="Yiamsombat S."/>
            <person name="Kanchanasin P."/>
            <person name="Kuncharoen N."/>
        </authorList>
    </citation>
    <scope>NUCLEOTIDE SEQUENCE [LARGE SCALE GENOMIC DNA]</scope>
    <source>
        <strain evidence="9 10">SKP8-2</strain>
    </source>
</reference>
<dbReference type="RefSeq" id="WP_212369673.1">
    <property type="nucleotide sequence ID" value="NZ_JAGSIE010000020.1"/>
</dbReference>
<dbReference type="NCBIfam" id="TIGR02937">
    <property type="entry name" value="sigma70-ECF"/>
    <property type="match status" value="1"/>
</dbReference>
<dbReference type="EMBL" id="JAGSIE010000020">
    <property type="protein sequence ID" value="MBR7553902.1"/>
    <property type="molecule type" value="Genomic_DNA"/>
</dbReference>
<evidence type="ECO:0000313" key="10">
    <source>
        <dbReference type="Proteomes" id="UP000675431"/>
    </source>
</evidence>
<dbReference type="Gene3D" id="1.10.10.10">
    <property type="entry name" value="Winged helix-like DNA-binding domain superfamily/Winged helix DNA-binding domain"/>
    <property type="match status" value="1"/>
</dbReference>
<dbReference type="GO" id="GO:0006950">
    <property type="term" value="P:response to stress"/>
    <property type="evidence" value="ECO:0007669"/>
    <property type="project" value="UniProtKB-ARBA"/>
</dbReference>
<dbReference type="InterPro" id="IPR007627">
    <property type="entry name" value="RNA_pol_sigma70_r2"/>
</dbReference>
<dbReference type="Pfam" id="PF04542">
    <property type="entry name" value="Sigma70_r2"/>
    <property type="match status" value="1"/>
</dbReference>